<keyword evidence="2" id="KW-0813">Transport</keyword>
<evidence type="ECO:0000256" key="3">
    <source>
        <dbReference type="ARBA" id="ARBA00022729"/>
    </source>
</evidence>
<dbReference type="CDD" id="cd13690">
    <property type="entry name" value="PBP2_GluB"/>
    <property type="match status" value="1"/>
</dbReference>
<feature type="transmembrane region" description="Helical" evidence="5">
    <location>
        <begin position="30"/>
        <end position="54"/>
    </location>
</feature>
<protein>
    <submittedName>
        <fullName evidence="7">Glutamate transport system substrate-binding protein</fullName>
    </submittedName>
</protein>
<name>A0A1H5WAX1_9ACTN</name>
<dbReference type="SMART" id="SM00062">
    <property type="entry name" value="PBPb"/>
    <property type="match status" value="1"/>
</dbReference>
<dbReference type="Pfam" id="PF00497">
    <property type="entry name" value="SBP_bac_3"/>
    <property type="match status" value="1"/>
</dbReference>
<evidence type="ECO:0000259" key="6">
    <source>
        <dbReference type="SMART" id="SM00062"/>
    </source>
</evidence>
<comment type="similarity">
    <text evidence="1">Belongs to the bacterial solute-binding protein 3 family.</text>
</comment>
<gene>
    <name evidence="7" type="ORF">SAMN05216223_102601</name>
</gene>
<dbReference type="OrthoDB" id="9807888at2"/>
<dbReference type="InterPro" id="IPR051455">
    <property type="entry name" value="Bact_solute-bind_prot3"/>
</dbReference>
<sequence length="339" mass="34923">MIPLKNGSRSDLGIGGGTGARGTRRRRRRWAVAGAVTALAGVLTACGGGGSSALPTPGGKSGAGKPSAYTQAQVVAAAPVAPASAITAGSWMDKVRKRGTLLVGGTDSSAMFSQRNPVSGQLEGFDAGLEQMLAKYVIGKPSTKLSLVTVDTRETMIQNGTVDAVFATYTITPQRAQKVAFAGPYYESGDAILVKASTKDITEPADLDGRTVATEGNSTAALDLKKFAPKAKTLLFQEDGECVAAVKQGRADAYVLDQGILLGDVVSDPQLKVVGQPFTQEPYGIGLPKNDPAAKVFVDAWLKTIFADGEWAKLWKATIGTKVAGAPPAPPTIGSADGS</sequence>
<dbReference type="AlphaFoldDB" id="A0A1H5WAX1"/>
<reference evidence="7 8" key="1">
    <citation type="submission" date="2016-10" db="EMBL/GenBank/DDBJ databases">
        <authorList>
            <person name="de Groot N.N."/>
        </authorList>
    </citation>
    <scope>NUCLEOTIDE SEQUENCE [LARGE SCALE GENOMIC DNA]</scope>
    <source>
        <strain evidence="7 8">CGMCC 4.2023</strain>
    </source>
</reference>
<dbReference type="Proteomes" id="UP000236754">
    <property type="component" value="Unassembled WGS sequence"/>
</dbReference>
<feature type="domain" description="Solute-binding protein family 3/N-terminal" evidence="6">
    <location>
        <begin position="100"/>
        <end position="322"/>
    </location>
</feature>
<keyword evidence="5" id="KW-1133">Transmembrane helix</keyword>
<dbReference type="SUPFAM" id="SSF53850">
    <property type="entry name" value="Periplasmic binding protein-like II"/>
    <property type="match status" value="1"/>
</dbReference>
<evidence type="ECO:0000313" key="8">
    <source>
        <dbReference type="Proteomes" id="UP000236754"/>
    </source>
</evidence>
<evidence type="ECO:0000313" key="7">
    <source>
        <dbReference type="EMBL" id="SEF95967.1"/>
    </source>
</evidence>
<dbReference type="GO" id="GO:0030288">
    <property type="term" value="C:outer membrane-bounded periplasmic space"/>
    <property type="evidence" value="ECO:0007669"/>
    <property type="project" value="TreeGrafter"/>
</dbReference>
<feature type="region of interest" description="Disordered" evidence="4">
    <location>
        <begin position="1"/>
        <end position="28"/>
    </location>
</feature>
<accession>A0A1H5WAX1</accession>
<evidence type="ECO:0000256" key="5">
    <source>
        <dbReference type="SAM" id="Phobius"/>
    </source>
</evidence>
<dbReference type="GO" id="GO:0005576">
    <property type="term" value="C:extracellular region"/>
    <property type="evidence" value="ECO:0007669"/>
    <property type="project" value="TreeGrafter"/>
</dbReference>
<dbReference type="Gene3D" id="3.40.190.10">
    <property type="entry name" value="Periplasmic binding protein-like II"/>
    <property type="match status" value="2"/>
</dbReference>
<dbReference type="RefSeq" id="WP_103884702.1">
    <property type="nucleotide sequence ID" value="NZ_FNVU01000002.1"/>
</dbReference>
<evidence type="ECO:0000256" key="2">
    <source>
        <dbReference type="ARBA" id="ARBA00022448"/>
    </source>
</evidence>
<keyword evidence="5" id="KW-0472">Membrane</keyword>
<dbReference type="InterPro" id="IPR001638">
    <property type="entry name" value="Solute-binding_3/MltF_N"/>
</dbReference>
<evidence type="ECO:0000256" key="1">
    <source>
        <dbReference type="ARBA" id="ARBA00010333"/>
    </source>
</evidence>
<organism evidence="7 8">
    <name type="scientific">Actinacidiphila yanglinensis</name>
    <dbReference type="NCBI Taxonomy" id="310779"/>
    <lineage>
        <taxon>Bacteria</taxon>
        <taxon>Bacillati</taxon>
        <taxon>Actinomycetota</taxon>
        <taxon>Actinomycetes</taxon>
        <taxon>Kitasatosporales</taxon>
        <taxon>Streptomycetaceae</taxon>
        <taxon>Actinacidiphila</taxon>
    </lineage>
</organism>
<feature type="transmembrane region" description="Helical" evidence="5">
    <location>
        <begin position="74"/>
        <end position="92"/>
    </location>
</feature>
<proteinExistence type="inferred from homology"/>
<evidence type="ECO:0000256" key="4">
    <source>
        <dbReference type="SAM" id="MobiDB-lite"/>
    </source>
</evidence>
<keyword evidence="8" id="KW-1185">Reference proteome</keyword>
<dbReference type="PANTHER" id="PTHR30085:SF6">
    <property type="entry name" value="ABC TRANSPORTER GLUTAMINE-BINDING PROTEIN GLNH"/>
    <property type="match status" value="1"/>
</dbReference>
<dbReference type="GO" id="GO:0006865">
    <property type="term" value="P:amino acid transport"/>
    <property type="evidence" value="ECO:0007669"/>
    <property type="project" value="TreeGrafter"/>
</dbReference>
<dbReference type="PANTHER" id="PTHR30085">
    <property type="entry name" value="AMINO ACID ABC TRANSPORTER PERMEASE"/>
    <property type="match status" value="1"/>
</dbReference>
<keyword evidence="5" id="KW-0812">Transmembrane</keyword>
<keyword evidence="3" id="KW-0732">Signal</keyword>
<dbReference type="EMBL" id="FNVU01000002">
    <property type="protein sequence ID" value="SEF95967.1"/>
    <property type="molecule type" value="Genomic_DNA"/>
</dbReference>